<dbReference type="GO" id="GO:0005886">
    <property type="term" value="C:plasma membrane"/>
    <property type="evidence" value="ECO:0007669"/>
    <property type="project" value="UniProtKB-SubCell"/>
</dbReference>
<dbReference type="Pfam" id="PF03458">
    <property type="entry name" value="Gly_transporter"/>
    <property type="match status" value="2"/>
</dbReference>
<dbReference type="AlphaFoldDB" id="A0A0A8B881"/>
<dbReference type="HOGENOM" id="CLU_064906_3_0_11"/>
<feature type="domain" description="Glycine transporter" evidence="8">
    <location>
        <begin position="8"/>
        <end position="79"/>
    </location>
</feature>
<proteinExistence type="inferred from homology"/>
<dbReference type="PANTHER" id="PTHR30506:SF3">
    <property type="entry name" value="UPF0126 INNER MEMBRANE PROTEIN YADS-RELATED"/>
    <property type="match status" value="1"/>
</dbReference>
<gene>
    <name evidence="9" type="ORF">JI75_00105</name>
</gene>
<reference evidence="9 10" key="2">
    <citation type="journal article" date="2015" name="Genome Announc.">
        <title>Complete Genome Sequence of Coriobacteriaceae Strain 68-1-3, a Novel Mucus-Degrading Isolate from the Swine Intestinal Tract.</title>
        <authorList>
            <person name="Looft T."/>
            <person name="Bayles D.O."/>
            <person name="Alt D.P."/>
            <person name="Stanton T.B."/>
        </authorList>
    </citation>
    <scope>NUCLEOTIDE SEQUENCE [LARGE SCALE GENOMIC DNA]</scope>
    <source>
        <strain evidence="9 10">68-1-3</strain>
    </source>
</reference>
<dbReference type="Proteomes" id="UP000031121">
    <property type="component" value="Chromosome"/>
</dbReference>
<accession>A0A0A8B881</accession>
<reference evidence="10" key="1">
    <citation type="submission" date="2014-08" db="EMBL/GenBank/DDBJ databases">
        <title>Coriobacteriaceae sp. complete genome.</title>
        <authorList>
            <person name="Looft T."/>
            <person name="Bayles D.O."/>
            <person name="Stanton T.B."/>
        </authorList>
    </citation>
    <scope>NUCLEOTIDE SEQUENCE [LARGE SCALE GENOMIC DNA]</scope>
    <source>
        <strain evidence="10">68-1-3</strain>
    </source>
</reference>
<evidence type="ECO:0000256" key="2">
    <source>
        <dbReference type="ARBA" id="ARBA00008193"/>
    </source>
</evidence>
<feature type="transmembrane region" description="Helical" evidence="7">
    <location>
        <begin position="118"/>
        <end position="138"/>
    </location>
</feature>
<protein>
    <recommendedName>
        <fullName evidence="8">Glycine transporter domain-containing protein</fullName>
    </recommendedName>
</protein>
<evidence type="ECO:0000256" key="6">
    <source>
        <dbReference type="ARBA" id="ARBA00023136"/>
    </source>
</evidence>
<comment type="subcellular location">
    <subcellularLocation>
        <location evidence="1">Cell membrane</location>
        <topology evidence="1">Multi-pass membrane protein</topology>
    </subcellularLocation>
</comment>
<feature type="domain" description="Glycine transporter" evidence="8">
    <location>
        <begin position="93"/>
        <end position="165"/>
    </location>
</feature>
<feature type="transmembrane region" description="Helical" evidence="7">
    <location>
        <begin position="93"/>
        <end position="112"/>
    </location>
</feature>
<evidence type="ECO:0000256" key="7">
    <source>
        <dbReference type="SAM" id="Phobius"/>
    </source>
</evidence>
<keyword evidence="5 7" id="KW-1133">Transmembrane helix</keyword>
<evidence type="ECO:0000256" key="4">
    <source>
        <dbReference type="ARBA" id="ARBA00022692"/>
    </source>
</evidence>
<dbReference type="InterPro" id="IPR005115">
    <property type="entry name" value="Gly_transporter"/>
</dbReference>
<evidence type="ECO:0000313" key="10">
    <source>
        <dbReference type="Proteomes" id="UP000031121"/>
    </source>
</evidence>
<feature type="transmembrane region" description="Helical" evidence="7">
    <location>
        <begin position="31"/>
        <end position="48"/>
    </location>
</feature>
<dbReference type="PANTHER" id="PTHR30506">
    <property type="entry name" value="INNER MEMBRANE PROTEIN"/>
    <property type="match status" value="1"/>
</dbReference>
<feature type="transmembrane region" description="Helical" evidence="7">
    <location>
        <begin position="6"/>
        <end position="24"/>
    </location>
</feature>
<evidence type="ECO:0000256" key="5">
    <source>
        <dbReference type="ARBA" id="ARBA00022989"/>
    </source>
</evidence>
<organism evidence="9 10">
    <name type="scientific">Berryella intestinalis</name>
    <dbReference type="NCBI Taxonomy" id="1531429"/>
    <lineage>
        <taxon>Bacteria</taxon>
        <taxon>Bacillati</taxon>
        <taxon>Actinomycetota</taxon>
        <taxon>Coriobacteriia</taxon>
        <taxon>Eggerthellales</taxon>
        <taxon>Eggerthellaceae</taxon>
        <taxon>Berryella</taxon>
    </lineage>
</organism>
<keyword evidence="3" id="KW-1003">Cell membrane</keyword>
<evidence type="ECO:0000256" key="1">
    <source>
        <dbReference type="ARBA" id="ARBA00004651"/>
    </source>
</evidence>
<feature type="transmembrane region" description="Helical" evidence="7">
    <location>
        <begin position="60"/>
        <end position="81"/>
    </location>
</feature>
<keyword evidence="4 7" id="KW-0812">Transmembrane</keyword>
<evidence type="ECO:0000256" key="3">
    <source>
        <dbReference type="ARBA" id="ARBA00022475"/>
    </source>
</evidence>
<sequence length="214" mass="22853">MEFVALSLDFLAVVIGSLGGSLFAVDRKLDLIGAMALALLCGLGGGLLRDMIMQVGDVYILRTGYAIPASAVTAAVVFFLSSPFQKRPRLIEWIDIFSVALYVAAGSGKAIAYGLDPWAVILLGMLTGVGGGMLRDVFLGEVPRIFQKSNFYAVCAILGAIAYLASSSLGFVGFWPALICTIVTVASRRLSLRYDIKSPSQSDLHSFFGGRRDK</sequence>
<keyword evidence="6 7" id="KW-0472">Membrane</keyword>
<keyword evidence="10" id="KW-1185">Reference proteome</keyword>
<comment type="similarity">
    <text evidence="2">Belongs to the UPF0126 family.</text>
</comment>
<evidence type="ECO:0000313" key="9">
    <source>
        <dbReference type="EMBL" id="AJC11342.1"/>
    </source>
</evidence>
<dbReference type="KEGG" id="cbac:JI75_00105"/>
<evidence type="ECO:0000259" key="8">
    <source>
        <dbReference type="Pfam" id="PF03458"/>
    </source>
</evidence>
<dbReference type="EMBL" id="CP009302">
    <property type="protein sequence ID" value="AJC11342.1"/>
    <property type="molecule type" value="Genomic_DNA"/>
</dbReference>
<name>A0A0A8B881_9ACTN</name>
<feature type="transmembrane region" description="Helical" evidence="7">
    <location>
        <begin position="150"/>
        <end position="166"/>
    </location>
</feature>